<dbReference type="RefSeq" id="WP_021681971.1">
    <property type="nucleotide sequence ID" value="NZ_KI260389.1"/>
</dbReference>
<reference evidence="1 2" key="1">
    <citation type="submission" date="2013-07" db="EMBL/GenBank/DDBJ databases">
        <authorList>
            <person name="Weinstock G."/>
            <person name="Sodergren E."/>
            <person name="Wylie T."/>
            <person name="Fulton L."/>
            <person name="Fulton R."/>
            <person name="Fronick C."/>
            <person name="O'Laughlin M."/>
            <person name="Godfrey J."/>
            <person name="Miner T."/>
            <person name="Herter B."/>
            <person name="Appelbaum E."/>
            <person name="Cordes M."/>
            <person name="Lek S."/>
            <person name="Wollam A."/>
            <person name="Pepin K.H."/>
            <person name="Palsikar V.B."/>
            <person name="Mitreva M."/>
            <person name="Wilson R.K."/>
        </authorList>
    </citation>
    <scope>NUCLEOTIDE SEQUENCE [LARGE SCALE GENOMIC DNA]</scope>
    <source>
        <strain evidence="1 2">ATCC 27760</strain>
    </source>
</reference>
<sequence length="469" mass="52476">MRVTKVEKIQYDTPVPVYDVINAIPYHNFIIHGNSNYISHNCAVMDEINFSQAGVKDVNKAKAHMRETYNTISARVKGTFKHGGEVFGKLFAVSSKRSDSDFMESYVQEQLAAGAGDHMMITDAPQWEVLPPETFSKEKFYIAVGDRHHRGFVIPDNQCFPEALDDLKQQGYTILTPPVDMRSDFLADFEIALRDLAGIANVGALSFITQESLTLCINKNRRNPFYNDILQIGVHDAYTIEEFFHEDAVLPEFKHTSIYIHLDLSLNGDRTGISGCGITNRKDVTGKDGSRVSLPFLTHMFSVAIEAPRGDKIPYSKILAFICWLRDRGYDIPIVSRDQFQSEYIGQQLEQEGFDSPKISLDRTPDGYIALRDILIDQRVDMLDSTLLQDELVHLQRDSVTGKVDHPVGGGKDLADSFAGCIWDAILQNPGTSIPIQSIGPAILGVNKSNRSNHYGNSVMSTLASMYKR</sequence>
<dbReference type="STRING" id="411473.RUMCAL_00366"/>
<comment type="caution">
    <text evidence="1">The sequence shown here is derived from an EMBL/GenBank/DDBJ whole genome shotgun (WGS) entry which is preliminary data.</text>
</comment>
<protein>
    <submittedName>
        <fullName evidence="1">Uncharacterized protein</fullName>
    </submittedName>
</protein>
<organism evidence="1 2">
    <name type="scientific">Ruminococcus callidus ATCC 27760</name>
    <dbReference type="NCBI Taxonomy" id="411473"/>
    <lineage>
        <taxon>Bacteria</taxon>
        <taxon>Bacillati</taxon>
        <taxon>Bacillota</taxon>
        <taxon>Clostridia</taxon>
        <taxon>Eubacteriales</taxon>
        <taxon>Oscillospiraceae</taxon>
        <taxon>Ruminococcus</taxon>
    </lineage>
</organism>
<dbReference type="PROSITE" id="PS50818">
    <property type="entry name" value="INTEIN_C_TER"/>
    <property type="match status" value="1"/>
</dbReference>
<name>U2M6C5_9FIRM</name>
<dbReference type="PATRIC" id="fig|411473.3.peg.283"/>
<proteinExistence type="predicted"/>
<evidence type="ECO:0000313" key="2">
    <source>
        <dbReference type="Proteomes" id="UP000016662"/>
    </source>
</evidence>
<dbReference type="AlphaFoldDB" id="U2M6C5"/>
<dbReference type="EMBL" id="AWVF01000031">
    <property type="protein sequence ID" value="ERJ97294.1"/>
    <property type="molecule type" value="Genomic_DNA"/>
</dbReference>
<dbReference type="Proteomes" id="UP000016662">
    <property type="component" value="Unassembled WGS sequence"/>
</dbReference>
<keyword evidence="2" id="KW-1185">Reference proteome</keyword>
<dbReference type="OrthoDB" id="280696at2"/>
<dbReference type="eggNOG" id="ENOG5033V4S">
    <property type="taxonomic scope" value="Bacteria"/>
</dbReference>
<accession>U2M6C5</accession>
<dbReference type="HOGENOM" id="CLU_582509_0_0_9"/>
<gene>
    <name evidence="1" type="ORF">RUMCAL_00366</name>
</gene>
<dbReference type="InterPro" id="IPR030934">
    <property type="entry name" value="Intein_C"/>
</dbReference>
<evidence type="ECO:0000313" key="1">
    <source>
        <dbReference type="EMBL" id="ERJ97294.1"/>
    </source>
</evidence>